<name>A0ABR4K3S4_9EURO</name>
<dbReference type="InterPro" id="IPR013121">
    <property type="entry name" value="Fe_red_NAD-bd_6"/>
</dbReference>
<sequence length="106" mass="12105">MGDYGRILMVTTGIGITAQLPYIKELLKGHRKKAIRIQEISIIWQLDKEGDWEAAYDWLQALVEEDRGFLLSVIVYNTLEPILTESPCLFGKHNLIKSLLDFQSIA</sequence>
<dbReference type="EMBL" id="JBFXLU010000061">
    <property type="protein sequence ID" value="KAL2846716.1"/>
    <property type="molecule type" value="Genomic_DNA"/>
</dbReference>
<accession>A0ABR4K3S4</accession>
<gene>
    <name evidence="3" type="ORF">BJY01DRAFT_247142</name>
</gene>
<feature type="domain" description="Ferric reductase NAD binding" evidence="2">
    <location>
        <begin position="6"/>
        <end position="79"/>
    </location>
</feature>
<reference evidence="3 4" key="1">
    <citation type="submission" date="2024-07" db="EMBL/GenBank/DDBJ databases">
        <title>Section-level genome sequencing and comparative genomics of Aspergillus sections Usti and Cavernicolus.</title>
        <authorList>
            <consortium name="Lawrence Berkeley National Laboratory"/>
            <person name="Nybo J.L."/>
            <person name="Vesth T.C."/>
            <person name="Theobald S."/>
            <person name="Frisvad J.C."/>
            <person name="Larsen T.O."/>
            <person name="Kjaerboelling I."/>
            <person name="Rothschild-Mancinelli K."/>
            <person name="Lyhne E.K."/>
            <person name="Kogle M.E."/>
            <person name="Barry K."/>
            <person name="Clum A."/>
            <person name="Na H."/>
            <person name="Ledsgaard L."/>
            <person name="Lin J."/>
            <person name="Lipzen A."/>
            <person name="Kuo A."/>
            <person name="Riley R."/>
            <person name="Mondo S."/>
            <person name="Labutti K."/>
            <person name="Haridas S."/>
            <person name="Pangalinan J."/>
            <person name="Salamov A.A."/>
            <person name="Simmons B.A."/>
            <person name="Magnuson J.K."/>
            <person name="Chen J."/>
            <person name="Drula E."/>
            <person name="Henrissat B."/>
            <person name="Wiebenga A."/>
            <person name="Lubbers R.J."/>
            <person name="Gomes A.C."/>
            <person name="Makela M.R."/>
            <person name="Stajich J."/>
            <person name="Grigoriev I.V."/>
            <person name="Mortensen U.H."/>
            <person name="De Vries R.P."/>
            <person name="Baker S.E."/>
            <person name="Andersen M.R."/>
        </authorList>
    </citation>
    <scope>NUCLEOTIDE SEQUENCE [LARGE SCALE GENOMIC DNA]</scope>
    <source>
        <strain evidence="3 4">CBS 123904</strain>
    </source>
</reference>
<dbReference type="Proteomes" id="UP001610446">
    <property type="component" value="Unassembled WGS sequence"/>
</dbReference>
<dbReference type="SUPFAM" id="SSF52343">
    <property type="entry name" value="Ferredoxin reductase-like, C-terminal NADP-linked domain"/>
    <property type="match status" value="1"/>
</dbReference>
<evidence type="ECO:0000256" key="1">
    <source>
        <dbReference type="ARBA" id="ARBA00023002"/>
    </source>
</evidence>
<dbReference type="InterPro" id="IPR039261">
    <property type="entry name" value="FNR_nucleotide-bd"/>
</dbReference>
<evidence type="ECO:0000259" key="2">
    <source>
        <dbReference type="Pfam" id="PF08030"/>
    </source>
</evidence>
<dbReference type="Gene3D" id="3.40.50.80">
    <property type="entry name" value="Nucleotide-binding domain of ferredoxin-NADP reductase (FNR) module"/>
    <property type="match status" value="1"/>
</dbReference>
<keyword evidence="4" id="KW-1185">Reference proteome</keyword>
<proteinExistence type="predicted"/>
<organism evidence="3 4">
    <name type="scientific">Aspergillus pseudoustus</name>
    <dbReference type="NCBI Taxonomy" id="1810923"/>
    <lineage>
        <taxon>Eukaryota</taxon>
        <taxon>Fungi</taxon>
        <taxon>Dikarya</taxon>
        <taxon>Ascomycota</taxon>
        <taxon>Pezizomycotina</taxon>
        <taxon>Eurotiomycetes</taxon>
        <taxon>Eurotiomycetidae</taxon>
        <taxon>Eurotiales</taxon>
        <taxon>Aspergillaceae</taxon>
        <taxon>Aspergillus</taxon>
        <taxon>Aspergillus subgen. Nidulantes</taxon>
    </lineage>
</organism>
<dbReference type="Pfam" id="PF08030">
    <property type="entry name" value="NAD_binding_6"/>
    <property type="match status" value="1"/>
</dbReference>
<keyword evidence="1" id="KW-0560">Oxidoreductase</keyword>
<evidence type="ECO:0000313" key="4">
    <source>
        <dbReference type="Proteomes" id="UP001610446"/>
    </source>
</evidence>
<comment type="caution">
    <text evidence="3">The sequence shown here is derived from an EMBL/GenBank/DDBJ whole genome shotgun (WGS) entry which is preliminary data.</text>
</comment>
<protein>
    <recommendedName>
        <fullName evidence="2">Ferric reductase NAD binding domain-containing protein</fullName>
    </recommendedName>
</protein>
<evidence type="ECO:0000313" key="3">
    <source>
        <dbReference type="EMBL" id="KAL2846716.1"/>
    </source>
</evidence>